<dbReference type="Proteomes" id="UP001529510">
    <property type="component" value="Unassembled WGS sequence"/>
</dbReference>
<feature type="compositionally biased region" description="Low complexity" evidence="2">
    <location>
        <begin position="70"/>
        <end position="80"/>
    </location>
</feature>
<evidence type="ECO:0000256" key="2">
    <source>
        <dbReference type="SAM" id="MobiDB-lite"/>
    </source>
</evidence>
<protein>
    <submittedName>
        <fullName evidence="3">Uncharacterized protein</fullName>
    </submittedName>
</protein>
<comment type="caution">
    <text evidence="3">The sequence shown here is derived from an EMBL/GenBank/DDBJ whole genome shotgun (WGS) entry which is preliminary data.</text>
</comment>
<feature type="non-terminal residue" evidence="3">
    <location>
        <position position="250"/>
    </location>
</feature>
<keyword evidence="1" id="KW-0677">Repeat</keyword>
<reference evidence="3 4" key="1">
    <citation type="submission" date="2024-05" db="EMBL/GenBank/DDBJ databases">
        <title>Genome sequencing and assembly of Indian major carp, Cirrhinus mrigala (Hamilton, 1822).</title>
        <authorList>
            <person name="Mohindra V."/>
            <person name="Chowdhury L.M."/>
            <person name="Lal K."/>
            <person name="Jena J.K."/>
        </authorList>
    </citation>
    <scope>NUCLEOTIDE SEQUENCE [LARGE SCALE GENOMIC DNA]</scope>
    <source>
        <strain evidence="3">CM1030</strain>
        <tissue evidence="3">Blood</tissue>
    </source>
</reference>
<dbReference type="PANTHER" id="PTHR22903">
    <property type="entry name" value="PLEKHH PROTEIN"/>
    <property type="match status" value="1"/>
</dbReference>
<proteinExistence type="predicted"/>
<organism evidence="3 4">
    <name type="scientific">Cirrhinus mrigala</name>
    <name type="common">Mrigala</name>
    <dbReference type="NCBI Taxonomy" id="683832"/>
    <lineage>
        <taxon>Eukaryota</taxon>
        <taxon>Metazoa</taxon>
        <taxon>Chordata</taxon>
        <taxon>Craniata</taxon>
        <taxon>Vertebrata</taxon>
        <taxon>Euteleostomi</taxon>
        <taxon>Actinopterygii</taxon>
        <taxon>Neopterygii</taxon>
        <taxon>Teleostei</taxon>
        <taxon>Ostariophysi</taxon>
        <taxon>Cypriniformes</taxon>
        <taxon>Cyprinidae</taxon>
        <taxon>Labeoninae</taxon>
        <taxon>Labeonini</taxon>
        <taxon>Cirrhinus</taxon>
    </lineage>
</organism>
<evidence type="ECO:0000256" key="1">
    <source>
        <dbReference type="ARBA" id="ARBA00022737"/>
    </source>
</evidence>
<keyword evidence="4" id="KW-1185">Reference proteome</keyword>
<dbReference type="AlphaFoldDB" id="A0ABD0P8I6"/>
<evidence type="ECO:0000313" key="4">
    <source>
        <dbReference type="Proteomes" id="UP001529510"/>
    </source>
</evidence>
<sequence length="250" mass="26698">ASLLPTLQDKLDSHKSSQDGVDSTISMKGSPEGVEPSFGVTRERAVGGASDRDHSSDELNSKFRSQRLRSSSSSSSSSSSAYETPGPRGFDTPTPTPKSPPPVSLSPPLVCLPLSCTFPLALPSGTSMTLPKVRTPLTPRDSIQLVKKHHSQPQPGIERLHQVNVSIDIGNCISPSCHNLVPGTVSTHGLEETDIDEGPPESMEGVVEASEMEVQPTDGGLFEGLAKEFEMMDPEALKPPTPPLHRFPSW</sequence>
<feature type="non-terminal residue" evidence="3">
    <location>
        <position position="1"/>
    </location>
</feature>
<feature type="compositionally biased region" description="Polar residues" evidence="2">
    <location>
        <begin position="18"/>
        <end position="27"/>
    </location>
</feature>
<accession>A0ABD0P8I6</accession>
<evidence type="ECO:0000313" key="3">
    <source>
        <dbReference type="EMBL" id="KAL0170387.1"/>
    </source>
</evidence>
<name>A0ABD0P8I6_CIRMR</name>
<feature type="compositionally biased region" description="Pro residues" evidence="2">
    <location>
        <begin position="94"/>
        <end position="104"/>
    </location>
</feature>
<feature type="compositionally biased region" description="Basic and acidic residues" evidence="2">
    <location>
        <begin position="41"/>
        <end position="61"/>
    </location>
</feature>
<gene>
    <name evidence="3" type="ORF">M9458_034983</name>
</gene>
<dbReference type="EMBL" id="JAMKFB020000017">
    <property type="protein sequence ID" value="KAL0170387.1"/>
    <property type="molecule type" value="Genomic_DNA"/>
</dbReference>
<feature type="region of interest" description="Disordered" evidence="2">
    <location>
        <begin position="1"/>
        <end position="104"/>
    </location>
</feature>
<dbReference type="PANTHER" id="PTHR22903:SF4">
    <property type="entry name" value="PLECKSTRIN HOMOLOGY DOMAIN-CONTAINING FAMILY H MEMBER 1"/>
    <property type="match status" value="1"/>
</dbReference>